<sequence>MSTEPAQSVERPSPARMYDYFLHGTNNYPVDRAAAEAVIGRVGQTLTRDVVWENRRFLGRAVRHLAEECGIRQFIDVGAGLPSQENTHHVARRAVSQPRVIYVDNDPAVAEHGKRLLTEDERANTGIFTADLRDPGSILDHPDTKSLIDFSQPVGVLFIAVFHFIRDSEDPKGIIRAFRDRMAPGSYLALSHLCVEGGPDDERRMMEDSYRNATAPMVYRTAAQIADLFEGFELVAPGLVPTGRWRQDDPDATSTDRMYAGVARKL</sequence>
<dbReference type="EC" id="2.1.1.-" evidence="1"/>
<organism evidence="1 2">
    <name type="scientific">Micromonospora reichwaldensis</name>
    <dbReference type="NCBI Taxonomy" id="3075516"/>
    <lineage>
        <taxon>Bacteria</taxon>
        <taxon>Bacillati</taxon>
        <taxon>Actinomycetota</taxon>
        <taxon>Actinomycetes</taxon>
        <taxon>Micromonosporales</taxon>
        <taxon>Micromonosporaceae</taxon>
        <taxon>Micromonospora</taxon>
    </lineage>
</organism>
<accession>A0ABU2WZZ3</accession>
<dbReference type="Pfam" id="PF04672">
    <property type="entry name" value="Methyltransf_19"/>
    <property type="match status" value="1"/>
</dbReference>
<reference evidence="1" key="1">
    <citation type="submission" date="2023-09" db="EMBL/GenBank/DDBJ databases">
        <title>30 novel species of actinomycetes from the DSMZ collection.</title>
        <authorList>
            <person name="Nouioui I."/>
        </authorList>
    </citation>
    <scope>NUCLEOTIDE SEQUENCE</scope>
    <source>
        <strain evidence="1">DSM 115977</strain>
    </source>
</reference>
<keyword evidence="2" id="KW-1185">Reference proteome</keyword>
<keyword evidence="1" id="KW-0489">Methyltransferase</keyword>
<dbReference type="SUPFAM" id="SSF53335">
    <property type="entry name" value="S-adenosyl-L-methionine-dependent methyltransferases"/>
    <property type="match status" value="1"/>
</dbReference>
<evidence type="ECO:0000313" key="2">
    <source>
        <dbReference type="Proteomes" id="UP001180973"/>
    </source>
</evidence>
<name>A0ABU2WZZ3_9ACTN</name>
<dbReference type="InterPro" id="IPR006764">
    <property type="entry name" value="SAM_dep_MeTrfase_SAV2177_type"/>
</dbReference>
<dbReference type="GO" id="GO:0008168">
    <property type="term" value="F:methyltransferase activity"/>
    <property type="evidence" value="ECO:0007669"/>
    <property type="project" value="UniProtKB-KW"/>
</dbReference>
<evidence type="ECO:0000313" key="1">
    <source>
        <dbReference type="EMBL" id="MDT0531510.1"/>
    </source>
</evidence>
<dbReference type="GO" id="GO:0032259">
    <property type="term" value="P:methylation"/>
    <property type="evidence" value="ECO:0007669"/>
    <property type="project" value="UniProtKB-KW"/>
</dbReference>
<dbReference type="PIRSF" id="PIRSF017393">
    <property type="entry name" value="MTase_SAV2177"/>
    <property type="match status" value="1"/>
</dbReference>
<dbReference type="CDD" id="cd02440">
    <property type="entry name" value="AdoMet_MTases"/>
    <property type="match status" value="1"/>
</dbReference>
<protein>
    <submittedName>
        <fullName evidence="1">SAM-dependent methyltransferase</fullName>
        <ecNumber evidence="1">2.1.1.-</ecNumber>
    </submittedName>
</protein>
<dbReference type="Proteomes" id="UP001180973">
    <property type="component" value="Unassembled WGS sequence"/>
</dbReference>
<comment type="caution">
    <text evidence="1">The sequence shown here is derived from an EMBL/GenBank/DDBJ whole genome shotgun (WGS) entry which is preliminary data.</text>
</comment>
<gene>
    <name evidence="1" type="ORF">RM555_21215</name>
</gene>
<dbReference type="RefSeq" id="WP_311413378.1">
    <property type="nucleotide sequence ID" value="NZ_JAVRFL010000026.1"/>
</dbReference>
<keyword evidence="1" id="KW-0808">Transferase</keyword>
<dbReference type="InterPro" id="IPR029063">
    <property type="entry name" value="SAM-dependent_MTases_sf"/>
</dbReference>
<dbReference type="EMBL" id="JAVRFL010000026">
    <property type="protein sequence ID" value="MDT0531510.1"/>
    <property type="molecule type" value="Genomic_DNA"/>
</dbReference>
<proteinExistence type="predicted"/>
<dbReference type="Gene3D" id="3.40.50.150">
    <property type="entry name" value="Vaccinia Virus protein VP39"/>
    <property type="match status" value="1"/>
</dbReference>